<evidence type="ECO:0000256" key="1">
    <source>
        <dbReference type="SAM" id="Phobius"/>
    </source>
</evidence>
<accession>A0A2K1KQD5</accession>
<keyword evidence="1" id="KW-0472">Membrane</keyword>
<dbReference type="EMBL" id="ABEU02000004">
    <property type="protein sequence ID" value="PNR55978.1"/>
    <property type="molecule type" value="Genomic_DNA"/>
</dbReference>
<dbReference type="EnsemblPlants" id="Pp3c4_28430V3.1">
    <property type="protein sequence ID" value="PAC:32921076.CDS.1"/>
    <property type="gene ID" value="Pp3c4_28430"/>
</dbReference>
<keyword evidence="4" id="KW-1185">Reference proteome</keyword>
<reference evidence="3" key="3">
    <citation type="submission" date="2020-12" db="UniProtKB">
        <authorList>
            <consortium name="EnsemblPlants"/>
        </authorList>
    </citation>
    <scope>IDENTIFICATION</scope>
</reference>
<gene>
    <name evidence="2" type="ORF">PHYPA_006875</name>
</gene>
<sequence length="53" mass="6179">MSDWPIVLGSRWHSWRRSLRFKRQYGRRFGTIVMTVQCDGVTVAVVCLVVPID</sequence>
<feature type="transmembrane region" description="Helical" evidence="1">
    <location>
        <begin position="29"/>
        <end position="52"/>
    </location>
</feature>
<dbReference type="EnsemblPlants" id="Pp3c4_28430V3.2">
    <property type="protein sequence ID" value="PAC:32921077.CDS.1"/>
    <property type="gene ID" value="Pp3c4_28430"/>
</dbReference>
<dbReference type="AlphaFoldDB" id="A0A2K1KQD5"/>
<evidence type="ECO:0000313" key="3">
    <source>
        <dbReference type="EnsemblPlants" id="PAC:32921076.CDS.1"/>
    </source>
</evidence>
<reference evidence="2 4" key="1">
    <citation type="journal article" date="2008" name="Science">
        <title>The Physcomitrella genome reveals evolutionary insights into the conquest of land by plants.</title>
        <authorList>
            <person name="Rensing S."/>
            <person name="Lang D."/>
            <person name="Zimmer A."/>
            <person name="Terry A."/>
            <person name="Salamov A."/>
            <person name="Shapiro H."/>
            <person name="Nishiyama T."/>
            <person name="Perroud P.-F."/>
            <person name="Lindquist E."/>
            <person name="Kamisugi Y."/>
            <person name="Tanahashi T."/>
            <person name="Sakakibara K."/>
            <person name="Fujita T."/>
            <person name="Oishi K."/>
            <person name="Shin-I T."/>
            <person name="Kuroki Y."/>
            <person name="Toyoda A."/>
            <person name="Suzuki Y."/>
            <person name="Hashimoto A."/>
            <person name="Yamaguchi K."/>
            <person name="Sugano A."/>
            <person name="Kohara Y."/>
            <person name="Fujiyama A."/>
            <person name="Anterola A."/>
            <person name="Aoki S."/>
            <person name="Ashton N."/>
            <person name="Barbazuk W.B."/>
            <person name="Barker E."/>
            <person name="Bennetzen J."/>
            <person name="Bezanilla M."/>
            <person name="Blankenship R."/>
            <person name="Cho S.H."/>
            <person name="Dutcher S."/>
            <person name="Estelle M."/>
            <person name="Fawcett J.A."/>
            <person name="Gundlach H."/>
            <person name="Hanada K."/>
            <person name="Heyl A."/>
            <person name="Hicks K.A."/>
            <person name="Hugh J."/>
            <person name="Lohr M."/>
            <person name="Mayer K."/>
            <person name="Melkozernov A."/>
            <person name="Murata T."/>
            <person name="Nelson D."/>
            <person name="Pils B."/>
            <person name="Prigge M."/>
            <person name="Reiss B."/>
            <person name="Renner T."/>
            <person name="Rombauts S."/>
            <person name="Rushton P."/>
            <person name="Sanderfoot A."/>
            <person name="Schween G."/>
            <person name="Shiu S.-H."/>
            <person name="Stueber K."/>
            <person name="Theodoulou F.L."/>
            <person name="Tu H."/>
            <person name="Van de Peer Y."/>
            <person name="Verrier P.J."/>
            <person name="Waters E."/>
            <person name="Wood A."/>
            <person name="Yang L."/>
            <person name="Cove D."/>
            <person name="Cuming A."/>
            <person name="Hasebe M."/>
            <person name="Lucas S."/>
            <person name="Mishler D.B."/>
            <person name="Reski R."/>
            <person name="Grigoriev I."/>
            <person name="Quatrano R.S."/>
            <person name="Boore J.L."/>
        </authorList>
    </citation>
    <scope>NUCLEOTIDE SEQUENCE [LARGE SCALE GENOMIC DNA]</scope>
    <source>
        <strain evidence="3 4">cv. Gransden 2004</strain>
    </source>
</reference>
<organism evidence="2">
    <name type="scientific">Physcomitrium patens</name>
    <name type="common">Spreading-leaved earth moss</name>
    <name type="synonym">Physcomitrella patens</name>
    <dbReference type="NCBI Taxonomy" id="3218"/>
    <lineage>
        <taxon>Eukaryota</taxon>
        <taxon>Viridiplantae</taxon>
        <taxon>Streptophyta</taxon>
        <taxon>Embryophyta</taxon>
        <taxon>Bryophyta</taxon>
        <taxon>Bryophytina</taxon>
        <taxon>Bryopsida</taxon>
        <taxon>Funariidae</taxon>
        <taxon>Funariales</taxon>
        <taxon>Funariaceae</taxon>
        <taxon>Physcomitrium</taxon>
    </lineage>
</organism>
<evidence type="ECO:0000313" key="4">
    <source>
        <dbReference type="Proteomes" id="UP000006727"/>
    </source>
</evidence>
<dbReference type="PaxDb" id="3218-PP1S628_1V6.1"/>
<dbReference type="Gramene" id="Pp3c4_28430V3.2">
    <property type="protein sequence ID" value="PAC:32921077.CDS.1"/>
    <property type="gene ID" value="Pp3c4_28430"/>
</dbReference>
<name>A0A2K1KQD5_PHYPA</name>
<reference evidence="2 4" key="2">
    <citation type="journal article" date="2018" name="Plant J.">
        <title>The Physcomitrella patens chromosome-scale assembly reveals moss genome structure and evolution.</title>
        <authorList>
            <person name="Lang D."/>
            <person name="Ullrich K.K."/>
            <person name="Murat F."/>
            <person name="Fuchs J."/>
            <person name="Jenkins J."/>
            <person name="Haas F.B."/>
            <person name="Piednoel M."/>
            <person name="Gundlach H."/>
            <person name="Van Bel M."/>
            <person name="Meyberg R."/>
            <person name="Vives C."/>
            <person name="Morata J."/>
            <person name="Symeonidi A."/>
            <person name="Hiss M."/>
            <person name="Muchero W."/>
            <person name="Kamisugi Y."/>
            <person name="Saleh O."/>
            <person name="Blanc G."/>
            <person name="Decker E.L."/>
            <person name="van Gessel N."/>
            <person name="Grimwood J."/>
            <person name="Hayes R.D."/>
            <person name="Graham S.W."/>
            <person name="Gunter L.E."/>
            <person name="McDaniel S.F."/>
            <person name="Hoernstein S.N.W."/>
            <person name="Larsson A."/>
            <person name="Li F.W."/>
            <person name="Perroud P.F."/>
            <person name="Phillips J."/>
            <person name="Ranjan P."/>
            <person name="Rokshar D.S."/>
            <person name="Rothfels C.J."/>
            <person name="Schneider L."/>
            <person name="Shu S."/>
            <person name="Stevenson D.W."/>
            <person name="Thummler F."/>
            <person name="Tillich M."/>
            <person name="Villarreal Aguilar J.C."/>
            <person name="Widiez T."/>
            <person name="Wong G.K."/>
            <person name="Wymore A."/>
            <person name="Zhang Y."/>
            <person name="Zimmer A.D."/>
            <person name="Quatrano R.S."/>
            <person name="Mayer K.F.X."/>
            <person name="Goodstein D."/>
            <person name="Casacuberta J.M."/>
            <person name="Vandepoele K."/>
            <person name="Reski R."/>
            <person name="Cuming A.C."/>
            <person name="Tuskan G.A."/>
            <person name="Maumus F."/>
            <person name="Salse J."/>
            <person name="Schmutz J."/>
            <person name="Rensing S.A."/>
        </authorList>
    </citation>
    <scope>NUCLEOTIDE SEQUENCE [LARGE SCALE GENOMIC DNA]</scope>
    <source>
        <strain evidence="3 4">cv. Gransden 2004</strain>
    </source>
</reference>
<dbReference type="InParanoid" id="A0A2K1KQD5"/>
<proteinExistence type="predicted"/>
<protein>
    <submittedName>
        <fullName evidence="2 3">Uncharacterized protein</fullName>
    </submittedName>
</protein>
<keyword evidence="1" id="KW-0812">Transmembrane</keyword>
<dbReference type="Proteomes" id="UP000006727">
    <property type="component" value="Chromosome 4"/>
</dbReference>
<dbReference type="Gramene" id="Pp3c4_28430V3.1">
    <property type="protein sequence ID" value="PAC:32921076.CDS.1"/>
    <property type="gene ID" value="Pp3c4_28430"/>
</dbReference>
<evidence type="ECO:0000313" key="2">
    <source>
        <dbReference type="EMBL" id="PNR55978.1"/>
    </source>
</evidence>
<keyword evidence="1" id="KW-1133">Transmembrane helix</keyword>